<feature type="transmembrane region" description="Helical" evidence="1">
    <location>
        <begin position="50"/>
        <end position="70"/>
    </location>
</feature>
<name>A0A645EXC1_9ZZZZ</name>
<protein>
    <submittedName>
        <fullName evidence="2">Uncharacterized protein</fullName>
    </submittedName>
</protein>
<organism evidence="2">
    <name type="scientific">bioreactor metagenome</name>
    <dbReference type="NCBI Taxonomy" id="1076179"/>
    <lineage>
        <taxon>unclassified sequences</taxon>
        <taxon>metagenomes</taxon>
        <taxon>ecological metagenomes</taxon>
    </lineage>
</organism>
<accession>A0A645EXC1</accession>
<comment type="caution">
    <text evidence="2">The sequence shown here is derived from an EMBL/GenBank/DDBJ whole genome shotgun (WGS) entry which is preliminary data.</text>
</comment>
<reference evidence="2" key="1">
    <citation type="submission" date="2019-08" db="EMBL/GenBank/DDBJ databases">
        <authorList>
            <person name="Kucharzyk K."/>
            <person name="Murdoch R.W."/>
            <person name="Higgins S."/>
            <person name="Loffler F."/>
        </authorList>
    </citation>
    <scope>NUCLEOTIDE SEQUENCE</scope>
</reference>
<keyword evidence="1" id="KW-0472">Membrane</keyword>
<proteinExistence type="predicted"/>
<gene>
    <name evidence="2" type="ORF">SDC9_153365</name>
</gene>
<keyword evidence="1" id="KW-0812">Transmembrane</keyword>
<keyword evidence="1" id="KW-1133">Transmembrane helix</keyword>
<dbReference type="EMBL" id="VSSQ01052003">
    <property type="protein sequence ID" value="MPN06110.1"/>
    <property type="molecule type" value="Genomic_DNA"/>
</dbReference>
<evidence type="ECO:0000313" key="2">
    <source>
        <dbReference type="EMBL" id="MPN06110.1"/>
    </source>
</evidence>
<evidence type="ECO:0000256" key="1">
    <source>
        <dbReference type="SAM" id="Phobius"/>
    </source>
</evidence>
<sequence>MNKFIIINIVFFFSLIISFHTHSVFAADIPKKLEKVKYFLQVVDTPFWIWFFRICFCVCLLSIIISFFYYENKKN</sequence>
<dbReference type="AlphaFoldDB" id="A0A645EXC1"/>